<evidence type="ECO:0000256" key="1">
    <source>
        <dbReference type="ARBA" id="ARBA00004123"/>
    </source>
</evidence>
<keyword evidence="6" id="KW-0539">Nucleus</keyword>
<dbReference type="Gene3D" id="3.30.160.60">
    <property type="entry name" value="Classic Zinc Finger"/>
    <property type="match status" value="2"/>
</dbReference>
<dbReference type="OrthoDB" id="3561125at2759"/>
<dbReference type="PANTHER" id="PTHR24388:SF54">
    <property type="entry name" value="PROTEIN ESCARGOT"/>
    <property type="match status" value="1"/>
</dbReference>
<dbReference type="GO" id="GO:0000978">
    <property type="term" value="F:RNA polymerase II cis-regulatory region sequence-specific DNA binding"/>
    <property type="evidence" value="ECO:0007669"/>
    <property type="project" value="TreeGrafter"/>
</dbReference>
<proteinExistence type="predicted"/>
<name>A0A2T7NFY8_POMCA</name>
<evidence type="ECO:0000256" key="5">
    <source>
        <dbReference type="ARBA" id="ARBA00022833"/>
    </source>
</evidence>
<comment type="caution">
    <text evidence="9">The sequence shown here is derived from an EMBL/GenBank/DDBJ whole genome shotgun (WGS) entry which is preliminary data.</text>
</comment>
<dbReference type="Proteomes" id="UP000245119">
    <property type="component" value="Linkage Group LG13"/>
</dbReference>
<dbReference type="PROSITE" id="PS50157">
    <property type="entry name" value="ZINC_FINGER_C2H2_2"/>
    <property type="match status" value="3"/>
</dbReference>
<dbReference type="EMBL" id="PZQS01000013">
    <property type="protein sequence ID" value="PVD20052.1"/>
    <property type="molecule type" value="Genomic_DNA"/>
</dbReference>
<dbReference type="SUPFAM" id="SSF57667">
    <property type="entry name" value="beta-beta-alpha zinc fingers"/>
    <property type="match status" value="3"/>
</dbReference>
<dbReference type="InterPro" id="IPR036236">
    <property type="entry name" value="Znf_C2H2_sf"/>
</dbReference>
<evidence type="ECO:0000313" key="10">
    <source>
        <dbReference type="Proteomes" id="UP000245119"/>
    </source>
</evidence>
<accession>A0A2T7NFY8</accession>
<organism evidence="9 10">
    <name type="scientific">Pomacea canaliculata</name>
    <name type="common">Golden apple snail</name>
    <dbReference type="NCBI Taxonomy" id="400727"/>
    <lineage>
        <taxon>Eukaryota</taxon>
        <taxon>Metazoa</taxon>
        <taxon>Spiralia</taxon>
        <taxon>Lophotrochozoa</taxon>
        <taxon>Mollusca</taxon>
        <taxon>Gastropoda</taxon>
        <taxon>Caenogastropoda</taxon>
        <taxon>Architaenioglossa</taxon>
        <taxon>Ampullarioidea</taxon>
        <taxon>Ampullariidae</taxon>
        <taxon>Pomacea</taxon>
    </lineage>
</organism>
<evidence type="ECO:0000256" key="2">
    <source>
        <dbReference type="ARBA" id="ARBA00022723"/>
    </source>
</evidence>
<dbReference type="GO" id="GO:0000981">
    <property type="term" value="F:DNA-binding transcription factor activity, RNA polymerase II-specific"/>
    <property type="evidence" value="ECO:0007669"/>
    <property type="project" value="TreeGrafter"/>
</dbReference>
<dbReference type="AlphaFoldDB" id="A0A2T7NFY8"/>
<dbReference type="PANTHER" id="PTHR24388">
    <property type="entry name" value="ZINC FINGER PROTEIN"/>
    <property type="match status" value="1"/>
</dbReference>
<comment type="subcellular location">
    <subcellularLocation>
        <location evidence="1">Nucleus</location>
    </subcellularLocation>
</comment>
<feature type="domain" description="C2H2-type" evidence="8">
    <location>
        <begin position="301"/>
        <end position="330"/>
    </location>
</feature>
<gene>
    <name evidence="9" type="ORF">C0Q70_20546</name>
</gene>
<keyword evidence="2" id="KW-0479">Metal-binding</keyword>
<reference evidence="9 10" key="1">
    <citation type="submission" date="2018-04" db="EMBL/GenBank/DDBJ databases">
        <title>The genome of golden apple snail Pomacea canaliculata provides insight into stress tolerance and invasive adaptation.</title>
        <authorList>
            <person name="Liu C."/>
            <person name="Liu B."/>
            <person name="Ren Y."/>
            <person name="Zhang Y."/>
            <person name="Wang H."/>
            <person name="Li S."/>
            <person name="Jiang F."/>
            <person name="Yin L."/>
            <person name="Zhang G."/>
            <person name="Qian W."/>
            <person name="Fan W."/>
        </authorList>
    </citation>
    <scope>NUCLEOTIDE SEQUENCE [LARGE SCALE GENOMIC DNA]</scope>
    <source>
        <strain evidence="9">SZHN2017</strain>
        <tissue evidence="9">Muscle</tissue>
    </source>
</reference>
<dbReference type="InterPro" id="IPR013087">
    <property type="entry name" value="Znf_C2H2_type"/>
</dbReference>
<keyword evidence="3" id="KW-0677">Repeat</keyword>
<dbReference type="InterPro" id="IPR050527">
    <property type="entry name" value="Snail/Krueppel_Znf"/>
</dbReference>
<dbReference type="GO" id="GO:0008270">
    <property type="term" value="F:zinc ion binding"/>
    <property type="evidence" value="ECO:0007669"/>
    <property type="project" value="UniProtKB-KW"/>
</dbReference>
<keyword evidence="4 7" id="KW-0863">Zinc-finger</keyword>
<evidence type="ECO:0000256" key="4">
    <source>
        <dbReference type="ARBA" id="ARBA00022771"/>
    </source>
</evidence>
<evidence type="ECO:0000313" key="9">
    <source>
        <dbReference type="EMBL" id="PVD20052.1"/>
    </source>
</evidence>
<evidence type="ECO:0000256" key="6">
    <source>
        <dbReference type="ARBA" id="ARBA00023242"/>
    </source>
</evidence>
<dbReference type="SMART" id="SM00355">
    <property type="entry name" value="ZnF_C2H2"/>
    <property type="match status" value="5"/>
</dbReference>
<evidence type="ECO:0000256" key="7">
    <source>
        <dbReference type="PROSITE-ProRule" id="PRU00042"/>
    </source>
</evidence>
<evidence type="ECO:0000259" key="8">
    <source>
        <dbReference type="PROSITE" id="PS50157"/>
    </source>
</evidence>
<protein>
    <recommendedName>
        <fullName evidence="8">C2H2-type domain-containing protein</fullName>
    </recommendedName>
</protein>
<keyword evidence="5" id="KW-0862">Zinc</keyword>
<keyword evidence="10" id="KW-1185">Reference proteome</keyword>
<dbReference type="PROSITE" id="PS00028">
    <property type="entry name" value="ZINC_FINGER_C2H2_1"/>
    <property type="match status" value="1"/>
</dbReference>
<evidence type="ECO:0000256" key="3">
    <source>
        <dbReference type="ARBA" id="ARBA00022737"/>
    </source>
</evidence>
<sequence>MLVTMCLCRCCNGLFEDDLCLAEHIRECDGDAFKSPAQLFACERDRFLALVASSILPSEEFETIRLAANECWQTKSSASQHANKGSDLPELSKLVSDNLCFLNSSEDVCLEAKHGGKDVSVEEFEEFKSGSESEGLVLENSMHCETQSFNCVDEQVQNTCSLDLCNSSDSEYIQFSSEKSVNDGLNSVENSQLKDSVSNMDNSTSTLLSILNTSDLRSTQITSDSCIFLNSCSSLVQKPRSTSKESLDETANTQVTNDETLQSKEICHVTSQSAYALLQSIAAASGMKQQQSCIAELGDMLSCNFTGCNYQTPYQRALRVHQRRHTADKTFTCNLCNYQTPESYCLTRHLKTHEKSRPFKCSSCSFTGITRYEVLRHIRSKHFQQKRFACDKCSFRTSYANSIVKHLLGHMGSAANLYACPVCQEQFNSTTRAKKHMQRQHGRNDMNVLVLQEPVKINVADYLCIDNGPVNDVAAVESDCSGMQLPTNISDGIPEDADVSASVDPMKLSFHFSDLVPPPPLPSNAVSITRSSSIPDLFTFSGMTSSMRSSSQSDLLTFSGINITRSNSMSDLVSFASSMCGESSGPLHMDVSLSDATAPSVDMPALSLVDGTQVSLGEETRPESPGVVLAIHCSNCSALLINEDDVDAHNRTCNGLVQIV</sequence>
<feature type="domain" description="C2H2-type" evidence="8">
    <location>
        <begin position="418"/>
        <end position="446"/>
    </location>
</feature>
<feature type="domain" description="C2H2-type" evidence="8">
    <location>
        <begin position="331"/>
        <end position="358"/>
    </location>
</feature>
<dbReference type="GO" id="GO:0005634">
    <property type="term" value="C:nucleus"/>
    <property type="evidence" value="ECO:0007669"/>
    <property type="project" value="UniProtKB-SubCell"/>
</dbReference>